<protein>
    <recommendedName>
        <fullName evidence="6">Cell shape-determining protein MreB</fullName>
    </recommendedName>
</protein>
<accession>A0A1D7XH47</accession>
<dbReference type="CDD" id="cd10225">
    <property type="entry name" value="ASKHA_NBD_MreB-like"/>
    <property type="match status" value="1"/>
</dbReference>
<dbReference type="STRING" id="394958.BGI42_02640"/>
<dbReference type="PRINTS" id="PR01652">
    <property type="entry name" value="SHAPEPROTEIN"/>
</dbReference>
<sequence>MAFFGSGKDMGIDLGTANTLVFAKGKGIVLREPSVVAMNNITRKPLAVGSEAKLMIGRTPGNIVAIRPLRDGVIADFDVAQTMLKKLIEKVSTKNAFKSPRIIVCYPSGITEVEKRAIEEATKLAGARDVILMEEPMAAAIGAGLPVSEPTGSMIVDIGGGTTEVAIISLGGIVTSRSLRVAGDELDQAIISYIKKEFNLMIGERTAEQVKMEIGSAHVTPNKFNNSPSAEIASEADELDEQEKTKEVVKFNENNDRTMEIKGRDMITGLPKVIEITESQIREALKEPVCAIIEAIKTTLEKTPPELAADIMEKGIMLAGGGALLKGLDILINEETNMPVHIAEAPLDCVVLGAGKALEDFDKISRDQRG</sequence>
<dbReference type="SUPFAM" id="SSF53067">
    <property type="entry name" value="Actin-like ATPase domain"/>
    <property type="match status" value="2"/>
</dbReference>
<feature type="binding site" evidence="6">
    <location>
        <begin position="208"/>
        <end position="211"/>
    </location>
    <ligand>
        <name>ATP</name>
        <dbReference type="ChEBI" id="CHEBI:30616"/>
    </ligand>
</feature>
<keyword evidence="8" id="KW-1185">Reference proteome</keyword>
<dbReference type="GO" id="GO:0005524">
    <property type="term" value="F:ATP binding"/>
    <property type="evidence" value="ECO:0007669"/>
    <property type="project" value="UniProtKB-KW"/>
</dbReference>
<evidence type="ECO:0000256" key="2">
    <source>
        <dbReference type="ARBA" id="ARBA00022741"/>
    </source>
</evidence>
<comment type="function">
    <text evidence="6">Forms membrane-associated dynamic filaments that are essential for cell shape determination. Acts by regulating cell wall synthesis and cell elongation, and thus cell shape. A feedback loop between cell geometry and MreB localization may maintain elongated cell shape by targeting cell wall growth to regions of negative cell wall curvature.</text>
</comment>
<comment type="subcellular location">
    <subcellularLocation>
        <location evidence="6">Cytoplasm</location>
    </subcellularLocation>
    <text evidence="6">Membrane-associated.</text>
</comment>
<dbReference type="RefSeq" id="WP_069678832.1">
    <property type="nucleotide sequence ID" value="NZ_CP017253.2"/>
</dbReference>
<dbReference type="OrthoDB" id="9768127at2"/>
<evidence type="ECO:0000256" key="4">
    <source>
        <dbReference type="ARBA" id="ARBA00022960"/>
    </source>
</evidence>
<keyword evidence="3 6" id="KW-0067">ATP-binding</keyword>
<gene>
    <name evidence="6" type="primary">mreB</name>
    <name evidence="7" type="ORF">BGI42_02640</name>
</gene>
<evidence type="ECO:0000313" key="7">
    <source>
        <dbReference type="EMBL" id="AOR22671.1"/>
    </source>
</evidence>
<comment type="subunit">
    <text evidence="6">Forms polymers.</text>
</comment>
<dbReference type="Proteomes" id="UP000094652">
    <property type="component" value="Chromosome"/>
</dbReference>
<feature type="binding site" evidence="6">
    <location>
        <begin position="16"/>
        <end position="18"/>
    </location>
    <ligand>
        <name>ATP</name>
        <dbReference type="ChEBI" id="CHEBI:30616"/>
    </ligand>
</feature>
<feature type="binding site" evidence="6">
    <location>
        <begin position="321"/>
        <end position="324"/>
    </location>
    <ligand>
        <name>ATP</name>
        <dbReference type="ChEBI" id="CHEBI:30616"/>
    </ligand>
</feature>
<evidence type="ECO:0000313" key="8">
    <source>
        <dbReference type="Proteomes" id="UP000094652"/>
    </source>
</evidence>
<dbReference type="KEGG" id="ctae:BGI42_02640"/>
<keyword evidence="2 6" id="KW-0547">Nucleotide-binding</keyword>
<evidence type="ECO:0000256" key="6">
    <source>
        <dbReference type="HAMAP-Rule" id="MF_02207"/>
    </source>
</evidence>
<keyword evidence="4 6" id="KW-0133">Cell shape</keyword>
<dbReference type="InterPro" id="IPR056546">
    <property type="entry name" value="MreB_MamK-like"/>
</dbReference>
<dbReference type="NCBIfam" id="NF010539">
    <property type="entry name" value="PRK13927.1"/>
    <property type="match status" value="1"/>
</dbReference>
<dbReference type="PANTHER" id="PTHR42749">
    <property type="entry name" value="CELL SHAPE-DETERMINING PROTEIN MREB"/>
    <property type="match status" value="1"/>
</dbReference>
<keyword evidence="1 6" id="KW-0963">Cytoplasm</keyword>
<dbReference type="GO" id="GO:0000902">
    <property type="term" value="P:cell morphogenesis"/>
    <property type="evidence" value="ECO:0007669"/>
    <property type="project" value="InterPro"/>
</dbReference>
<name>A0A1D7XH47_9CLOT</name>
<dbReference type="PANTHER" id="PTHR42749:SF1">
    <property type="entry name" value="CELL SHAPE-DETERMINING PROTEIN MREB"/>
    <property type="match status" value="1"/>
</dbReference>
<evidence type="ECO:0000256" key="5">
    <source>
        <dbReference type="ARBA" id="ARBA00023458"/>
    </source>
</evidence>
<dbReference type="InterPro" id="IPR043129">
    <property type="entry name" value="ATPase_NBD"/>
</dbReference>
<evidence type="ECO:0000256" key="1">
    <source>
        <dbReference type="ARBA" id="ARBA00022490"/>
    </source>
</evidence>
<comment type="similarity">
    <text evidence="5 6">Belongs to the FtsA/MreB family.</text>
</comment>
<dbReference type="HAMAP" id="MF_02207">
    <property type="entry name" value="MreB"/>
    <property type="match status" value="1"/>
</dbReference>
<dbReference type="EMBL" id="CP017253">
    <property type="protein sequence ID" value="AOR22671.1"/>
    <property type="molecule type" value="Genomic_DNA"/>
</dbReference>
<evidence type="ECO:0000256" key="3">
    <source>
        <dbReference type="ARBA" id="ARBA00022840"/>
    </source>
</evidence>
<organism evidence="7 8">
    <name type="scientific">Clostridium taeniosporum</name>
    <dbReference type="NCBI Taxonomy" id="394958"/>
    <lineage>
        <taxon>Bacteria</taxon>
        <taxon>Bacillati</taxon>
        <taxon>Bacillota</taxon>
        <taxon>Clostridia</taxon>
        <taxon>Eubacteriales</taxon>
        <taxon>Clostridiaceae</taxon>
        <taxon>Clostridium</taxon>
    </lineage>
</organism>
<dbReference type="Pfam" id="PF06723">
    <property type="entry name" value="MreB_Mbl"/>
    <property type="match status" value="2"/>
</dbReference>
<reference evidence="8" key="1">
    <citation type="submission" date="2016-09" db="EMBL/GenBank/DDBJ databases">
        <title>Genomics of Clostridium taeniosporum, an organism which forms endospores with ribbon-like appendages.</title>
        <authorList>
            <person name="Walker J.R."/>
        </authorList>
    </citation>
    <scope>NUCLEOTIDE SEQUENCE [LARGE SCALE GENOMIC DNA]</scope>
    <source>
        <strain evidence="8">1/k</strain>
    </source>
</reference>
<feature type="binding site" evidence="6">
    <location>
        <begin position="160"/>
        <end position="162"/>
    </location>
    <ligand>
        <name>ATP</name>
        <dbReference type="ChEBI" id="CHEBI:30616"/>
    </ligand>
</feature>
<dbReference type="InterPro" id="IPR004753">
    <property type="entry name" value="MreB"/>
</dbReference>
<proteinExistence type="inferred from homology"/>
<dbReference type="AlphaFoldDB" id="A0A1D7XH47"/>
<dbReference type="GO" id="GO:0005737">
    <property type="term" value="C:cytoplasm"/>
    <property type="evidence" value="ECO:0007669"/>
    <property type="project" value="UniProtKB-SubCell"/>
</dbReference>
<dbReference type="Gene3D" id="3.30.420.40">
    <property type="match status" value="3"/>
</dbReference>
<dbReference type="GO" id="GO:0008360">
    <property type="term" value="P:regulation of cell shape"/>
    <property type="evidence" value="ECO:0007669"/>
    <property type="project" value="UniProtKB-UniRule"/>
</dbReference>